<protein>
    <recommendedName>
        <fullName evidence="1">site-specific DNA-methyltransferase (adenine-specific)</fullName>
        <ecNumber evidence="1">2.1.1.72</ecNumber>
    </recommendedName>
</protein>
<gene>
    <name evidence="8" type="ORF">VFSR5_1524</name>
</gene>
<dbReference type="InterPro" id="IPR029063">
    <property type="entry name" value="SAM-dependent_MTases_sf"/>
</dbReference>
<dbReference type="Proteomes" id="UP000004521">
    <property type="component" value="Chromosome I"/>
</dbReference>
<dbReference type="InterPro" id="IPR050953">
    <property type="entry name" value="N4_N6_ade-DNA_methylase"/>
</dbReference>
<evidence type="ECO:0000313" key="9">
    <source>
        <dbReference type="Proteomes" id="UP000004521"/>
    </source>
</evidence>
<reference evidence="8 9" key="1">
    <citation type="journal article" date="2012" name="J. Bacteriol.">
        <title>Draft Genome Sequence of Vibrio fischeri SR5, a Strain Isolated from the Light Organ of the Mediterranean Squid Sepiola robusta.</title>
        <authorList>
            <person name="Gyllborg M.C."/>
            <person name="Sahl J.W."/>
            <person name="Cronin D.C.III."/>
            <person name="Rasko D.A."/>
            <person name="Mandel M.J."/>
        </authorList>
    </citation>
    <scope>NUCLEOTIDE SEQUENCE [LARGE SCALE GENOMIC DNA]</scope>
    <source>
        <strain evidence="8 9">SR5</strain>
    </source>
</reference>
<keyword evidence="3" id="KW-0808">Transferase</keyword>
<dbReference type="InterPro" id="IPR011639">
    <property type="entry name" value="MethylTrfase_TaqI-like_dom"/>
</dbReference>
<comment type="catalytic activity">
    <reaction evidence="5">
        <text>a 2'-deoxyadenosine in DNA + S-adenosyl-L-methionine = an N(6)-methyl-2'-deoxyadenosine in DNA + S-adenosyl-L-homocysteine + H(+)</text>
        <dbReference type="Rhea" id="RHEA:15197"/>
        <dbReference type="Rhea" id="RHEA-COMP:12418"/>
        <dbReference type="Rhea" id="RHEA-COMP:12419"/>
        <dbReference type="ChEBI" id="CHEBI:15378"/>
        <dbReference type="ChEBI" id="CHEBI:57856"/>
        <dbReference type="ChEBI" id="CHEBI:59789"/>
        <dbReference type="ChEBI" id="CHEBI:90615"/>
        <dbReference type="ChEBI" id="CHEBI:90616"/>
        <dbReference type="EC" id="2.1.1.72"/>
    </reaction>
</comment>
<dbReference type="Pfam" id="PF07669">
    <property type="entry name" value="Eco57I"/>
    <property type="match status" value="1"/>
</dbReference>
<dbReference type="GO" id="GO:0032259">
    <property type="term" value="P:methylation"/>
    <property type="evidence" value="ECO:0007669"/>
    <property type="project" value="UniProtKB-KW"/>
</dbReference>
<evidence type="ECO:0000256" key="6">
    <source>
        <dbReference type="SAM" id="Coils"/>
    </source>
</evidence>
<evidence type="ECO:0000256" key="2">
    <source>
        <dbReference type="ARBA" id="ARBA00022603"/>
    </source>
</evidence>
<dbReference type="GO" id="GO:0009007">
    <property type="term" value="F:site-specific DNA-methyltransferase (adenine-specific) activity"/>
    <property type="evidence" value="ECO:0007669"/>
    <property type="project" value="UniProtKB-EC"/>
</dbReference>
<dbReference type="PANTHER" id="PTHR33841">
    <property type="entry name" value="DNA METHYLTRANSFERASE YEEA-RELATED"/>
    <property type="match status" value="1"/>
</dbReference>
<sequence>MRQALDKTLRKKLEDTVVKARDIVEQAVFEALQRLGVAEAQAPSYLNEEERALRNKLRAHARQLGDKLKDSKQETERLINEMAYEHWHRMLFARYLEQNNLLMYDEYTSVTLDECSELAEEEDNCKDGWELAGRLAQKMLPQIFRMDSPVFDIKLSMNRVEELESLIAQLDPQTYQAQDSLGWCYQFWQTKKKDQVNKSGVKIGAQELSPVTQLFTEPYMVSFLLDNALGAWWANKRLSQDDLIRANNEQELRELAAIPGVPLEYLRFTKEDCADSKSKAAQWKPAAGGFEKWPEHLSELKTLDPCCGSGHFLVAVFLMLVPMRMQLEGLSEKQAVDAVLRDNIHGLELDQRCVELAAFALALEAWRYPNAGGYRVLPELQLACSGMSIAEAQKEWKDLAKGDEALTDAIAWMQHTFKDAPTLGSLIDPTKGLQQGQIPPWEILQEAVSGQSEASTEAVTAVQGLVRAAGLLAKKYTWTITNVPYLSSGKQSSTLKKFCESYYLEGKSDLATVFLTRCLELCSNSGASSVVLTQNWLFLRSYKDYRQKLLKTSKFDHLVKLGGGAEAFDSGPGNITNICLINISKHNFGLLDNDFSGFDVSDKKTATDKSKELKVCSVHSVAQKQQLDNPDARITLVDVSGTLLEEYAASYAGQLTGDNIRFVLYSFELPQREEGYELFSSTVRSTEHYSGNQQVILWEKGKGKLAKYREELARTQYASGGWKQGWQAWAAKAVRISQMGVLPATLHSKSHFDSNAAAIIPKNNNELAAIWCFCSSSDFNSIVRTVDQKLNVTNATLVKIGFDIEKWLKIAVDKYPNGLPLPYTDDLTQWLFHGHPCASVVWDEEAKTTAVDKLREDDTVLQVAVARLLGYQWPAELDPEMELAPEMREVMKKNADFAGLIDDDGIVCIPAVRGEKTAAKRLEAILHKAFGDDWTSSVEQNLLKSVKAKDLESWLRDKFFDQHSKLFQHRPFIWQVWDGLKDGFSALVNYHKLDYKGLERLIYTYLDDWISTQKRDLADGKDGADIRLTAAENLKKQLEAILAGDSLPGGPGLDIFVRWKPLEEQPIGWNPDLNDGVRLNIRPFMLTKDVGKKGAGVLRGKPNIHWRKDRGTDVASAPWFDLGPVYGESEGSRINDHHLTLAEKKAAREAKELSGV</sequence>
<evidence type="ECO:0000313" key="8">
    <source>
        <dbReference type="EMBL" id="EHN69888.1"/>
    </source>
</evidence>
<dbReference type="REBASE" id="45260">
    <property type="entry name" value="VfiSR5ORF1524P"/>
</dbReference>
<organism evidence="8 9">
    <name type="scientific">Aliivibrio fischeri SR5</name>
    <dbReference type="NCBI Taxonomy" id="1088719"/>
    <lineage>
        <taxon>Bacteria</taxon>
        <taxon>Pseudomonadati</taxon>
        <taxon>Pseudomonadota</taxon>
        <taxon>Gammaproteobacteria</taxon>
        <taxon>Vibrionales</taxon>
        <taxon>Vibrionaceae</taxon>
        <taxon>Aliivibrio</taxon>
    </lineage>
</organism>
<dbReference type="PRINTS" id="PR00507">
    <property type="entry name" value="N12N6MTFRASE"/>
</dbReference>
<keyword evidence="2" id="KW-0489">Methyltransferase</keyword>
<proteinExistence type="predicted"/>
<feature type="coiled-coil region" evidence="6">
    <location>
        <begin position="54"/>
        <end position="81"/>
    </location>
</feature>
<accession>A0AAV3ESQ3</accession>
<evidence type="ECO:0000256" key="3">
    <source>
        <dbReference type="ARBA" id="ARBA00022679"/>
    </source>
</evidence>
<dbReference type="Gene3D" id="3.40.50.150">
    <property type="entry name" value="Vaccinia Virus protein VP39"/>
    <property type="match status" value="1"/>
</dbReference>
<dbReference type="PANTHER" id="PTHR33841:SF1">
    <property type="entry name" value="DNA METHYLTRANSFERASE A"/>
    <property type="match status" value="1"/>
</dbReference>
<comment type="caution">
    <text evidence="8">The sequence shown here is derived from an EMBL/GenBank/DDBJ whole genome shotgun (WGS) entry which is preliminary data.</text>
</comment>
<feature type="domain" description="Type II methyltransferase M.TaqI-like" evidence="7">
    <location>
        <begin position="343"/>
        <end position="568"/>
    </location>
</feature>
<evidence type="ECO:0000256" key="5">
    <source>
        <dbReference type="ARBA" id="ARBA00047942"/>
    </source>
</evidence>
<evidence type="ECO:0000259" key="7">
    <source>
        <dbReference type="Pfam" id="PF07669"/>
    </source>
</evidence>
<keyword evidence="6" id="KW-0175">Coiled coil</keyword>
<dbReference type="GO" id="GO:0006304">
    <property type="term" value="P:DNA modification"/>
    <property type="evidence" value="ECO:0007669"/>
    <property type="project" value="InterPro"/>
</dbReference>
<evidence type="ECO:0000256" key="4">
    <source>
        <dbReference type="ARBA" id="ARBA00022691"/>
    </source>
</evidence>
<dbReference type="RefSeq" id="WP_005419546.1">
    <property type="nucleotide sequence ID" value="NZ_CM001400.1"/>
</dbReference>
<dbReference type="EC" id="2.1.1.72" evidence="1"/>
<dbReference type="SUPFAM" id="SSF53335">
    <property type="entry name" value="S-adenosyl-L-methionine-dependent methyltransferases"/>
    <property type="match status" value="1"/>
</dbReference>
<dbReference type="EMBL" id="AHIH01000005">
    <property type="protein sequence ID" value="EHN69888.1"/>
    <property type="molecule type" value="Genomic_DNA"/>
</dbReference>
<name>A0AAV3ESQ3_ALIFS</name>
<evidence type="ECO:0000256" key="1">
    <source>
        <dbReference type="ARBA" id="ARBA00011900"/>
    </source>
</evidence>
<keyword evidence="4" id="KW-0949">S-adenosyl-L-methionine</keyword>
<dbReference type="AlphaFoldDB" id="A0AAV3ESQ3"/>